<keyword evidence="3" id="KW-1185">Reference proteome</keyword>
<evidence type="ECO:0000313" key="2">
    <source>
        <dbReference type="EMBL" id="KAH9367216.1"/>
    </source>
</evidence>
<accession>A0A9J6FXV4</accession>
<feature type="compositionally biased region" description="Basic and acidic residues" evidence="1">
    <location>
        <begin position="157"/>
        <end position="168"/>
    </location>
</feature>
<feature type="region of interest" description="Disordered" evidence="1">
    <location>
        <begin position="157"/>
        <end position="190"/>
    </location>
</feature>
<dbReference type="Proteomes" id="UP000821853">
    <property type="component" value="Chromosome 2"/>
</dbReference>
<dbReference type="VEuPathDB" id="VectorBase:HLOH_050051"/>
<gene>
    <name evidence="2" type="ORF">HPB48_021908</name>
</gene>
<comment type="caution">
    <text evidence="2">The sequence shown here is derived from an EMBL/GenBank/DDBJ whole genome shotgun (WGS) entry which is preliminary data.</text>
</comment>
<proteinExistence type="predicted"/>
<reference evidence="2 3" key="1">
    <citation type="journal article" date="2020" name="Cell">
        <title>Large-Scale Comparative Analyses of Tick Genomes Elucidate Their Genetic Diversity and Vector Capacities.</title>
        <authorList>
            <consortium name="Tick Genome and Microbiome Consortium (TIGMIC)"/>
            <person name="Jia N."/>
            <person name="Wang J."/>
            <person name="Shi W."/>
            <person name="Du L."/>
            <person name="Sun Y."/>
            <person name="Zhan W."/>
            <person name="Jiang J.F."/>
            <person name="Wang Q."/>
            <person name="Zhang B."/>
            <person name="Ji P."/>
            <person name="Bell-Sakyi L."/>
            <person name="Cui X.M."/>
            <person name="Yuan T.T."/>
            <person name="Jiang B.G."/>
            <person name="Yang W.F."/>
            <person name="Lam T.T."/>
            <person name="Chang Q.C."/>
            <person name="Ding S.J."/>
            <person name="Wang X.J."/>
            <person name="Zhu J.G."/>
            <person name="Ruan X.D."/>
            <person name="Zhao L."/>
            <person name="Wei J.T."/>
            <person name="Ye R.Z."/>
            <person name="Que T.C."/>
            <person name="Du C.H."/>
            <person name="Zhou Y.H."/>
            <person name="Cheng J.X."/>
            <person name="Dai P.F."/>
            <person name="Guo W.B."/>
            <person name="Han X.H."/>
            <person name="Huang E.J."/>
            <person name="Li L.F."/>
            <person name="Wei W."/>
            <person name="Gao Y.C."/>
            <person name="Liu J.Z."/>
            <person name="Shao H.Z."/>
            <person name="Wang X."/>
            <person name="Wang C.C."/>
            <person name="Yang T.C."/>
            <person name="Huo Q.B."/>
            <person name="Li W."/>
            <person name="Chen H.Y."/>
            <person name="Chen S.E."/>
            <person name="Zhou L.G."/>
            <person name="Ni X.B."/>
            <person name="Tian J.H."/>
            <person name="Sheng Y."/>
            <person name="Liu T."/>
            <person name="Pan Y.S."/>
            <person name="Xia L.Y."/>
            <person name="Li J."/>
            <person name="Zhao F."/>
            <person name="Cao W.C."/>
        </authorList>
    </citation>
    <scope>NUCLEOTIDE SEQUENCE [LARGE SCALE GENOMIC DNA]</scope>
    <source>
        <strain evidence="2">HaeL-2018</strain>
    </source>
</reference>
<feature type="region of interest" description="Disordered" evidence="1">
    <location>
        <begin position="258"/>
        <end position="286"/>
    </location>
</feature>
<dbReference type="EMBL" id="JABSTR010000004">
    <property type="protein sequence ID" value="KAH9367216.1"/>
    <property type="molecule type" value="Genomic_DNA"/>
</dbReference>
<protein>
    <submittedName>
        <fullName evidence="2">Uncharacterized protein</fullName>
    </submittedName>
</protein>
<organism evidence="2 3">
    <name type="scientific">Haemaphysalis longicornis</name>
    <name type="common">Bush tick</name>
    <dbReference type="NCBI Taxonomy" id="44386"/>
    <lineage>
        <taxon>Eukaryota</taxon>
        <taxon>Metazoa</taxon>
        <taxon>Ecdysozoa</taxon>
        <taxon>Arthropoda</taxon>
        <taxon>Chelicerata</taxon>
        <taxon>Arachnida</taxon>
        <taxon>Acari</taxon>
        <taxon>Parasitiformes</taxon>
        <taxon>Ixodida</taxon>
        <taxon>Ixodoidea</taxon>
        <taxon>Ixodidae</taxon>
        <taxon>Haemaphysalinae</taxon>
        <taxon>Haemaphysalis</taxon>
    </lineage>
</organism>
<name>A0A9J6FXV4_HAELO</name>
<evidence type="ECO:0000313" key="3">
    <source>
        <dbReference type="Proteomes" id="UP000821853"/>
    </source>
</evidence>
<sequence>MIFFPLSSPEDDVSNLDARKARARALSRLYANDESSRFVDVAAYHARPGQYAAAVVTATTGITVTAASFRASTPAKADKIAIALTATDPGCAVILSDSKSAIHNYGTNAVAQIAAQILSNAPGSNTRPLRLQWFPAHEEQAPGVDRARNRNITADRAARELTSREVPQERSPPTPLNPGQRYHEDAPYSLSTPLEDYGTILRWYRDTMRRFPAPHPNLTRSEGAPYRQIQTDCAHTSTGPPHSPRNLRDIRVHRLPRHSRHAGPHTTVRPPRPRTHKQPTATSNSAKSHHLFRLQHPEISHPVCPGGPREAAGWRSEPLGAERQTADLKLLGLARMTPSAPPDRFYSIKSFLSLSCSPSCSSFLMFRTVLLFMFHFIICSDPYIRFVSATSVITLTKHSKHCMIWLKPRNFFLIQPATRQHEDLKFNVLI</sequence>
<evidence type="ECO:0000256" key="1">
    <source>
        <dbReference type="SAM" id="MobiDB-lite"/>
    </source>
</evidence>
<dbReference type="AlphaFoldDB" id="A0A9J6FXV4"/>